<comment type="pathway">
    <text evidence="2">One-carbon metabolism; tetrahydrofolate interconversion.</text>
</comment>
<gene>
    <name evidence="9" type="ORF">MNBD_NITROSPINAE04-2775</name>
</gene>
<evidence type="ECO:0000256" key="2">
    <source>
        <dbReference type="ARBA" id="ARBA00004777"/>
    </source>
</evidence>
<dbReference type="InterPro" id="IPR036589">
    <property type="entry name" value="HCY_dom_sf"/>
</dbReference>
<dbReference type="CDD" id="cd00537">
    <property type="entry name" value="MTHFR"/>
    <property type="match status" value="1"/>
</dbReference>
<dbReference type="InterPro" id="IPR003171">
    <property type="entry name" value="Mehydrof_redctse-like"/>
</dbReference>
<evidence type="ECO:0000256" key="1">
    <source>
        <dbReference type="ARBA" id="ARBA00001974"/>
    </source>
</evidence>
<sequence>MPEKFRDALGNRLLVCDGAIGTMFYSKGVTINRCYEELNIAQPDLVRELHRDYIKAGADIIETNTFGANRYKLRNFGLEDKVAAINKAGISLAVDEARGGVFVAGSIGPLGISVEPYGKLTATLAKSAFAEQGEELIKGGADLILFETFNDLNELETAITAIKSIDKDIPIIAQVAFEADGKTKYGATPAQAVSTIEPLGVDAVGANCSVGPADMLDVVNAMTSVTRLPVIAQPNAGMPKLVDDRLIYLTTPDYLMTYGKRFIRAGARIIGGCCGTTPGHISVLKGAVKALSPSRVEVSQIEEAKREEIAETLREDKTPMAKKLVEGKWVQSVELLPPKGPDPSKTLVNAQKLKDGGIDCINIPDGPRAMARMSPMSLALLFNNEIGIEPILHYTCRDRNLLGMQSDILGAEAVGIRNILAITGDPPKLGSYPNATAVYDVDAIGLVKMIKNLNRGLDIVGNQINGKTSIHIGVGVNPAAANMDEELRRFKLKVEAGAEYCMTQPVFETDKLFRFLDSIDKFRIPALVGILPLASSRSAEFLHNEVPGMQIPDDIRNRLKNAGDDAGEVGIEIAREALSMTRDRVEGVYTMVPVGGAQTAIRVLAP</sequence>
<reference evidence="9" key="1">
    <citation type="submission" date="2018-06" db="EMBL/GenBank/DDBJ databases">
        <authorList>
            <person name="Zhirakovskaya E."/>
        </authorList>
    </citation>
    <scope>NUCLEOTIDE SEQUENCE</scope>
</reference>
<evidence type="ECO:0000256" key="5">
    <source>
        <dbReference type="ARBA" id="ARBA00022679"/>
    </source>
</evidence>
<evidence type="ECO:0000256" key="3">
    <source>
        <dbReference type="ARBA" id="ARBA00022603"/>
    </source>
</evidence>
<evidence type="ECO:0000256" key="4">
    <source>
        <dbReference type="ARBA" id="ARBA00022630"/>
    </source>
</evidence>
<comment type="cofactor">
    <cofactor evidence="1">
        <name>FAD</name>
        <dbReference type="ChEBI" id="CHEBI:57692"/>
    </cofactor>
</comment>
<dbReference type="InterPro" id="IPR003726">
    <property type="entry name" value="HCY_dom"/>
</dbReference>
<dbReference type="GO" id="GO:0035999">
    <property type="term" value="P:tetrahydrofolate interconversion"/>
    <property type="evidence" value="ECO:0007669"/>
    <property type="project" value="UniProtKB-UniPathway"/>
</dbReference>
<dbReference type="AlphaFoldDB" id="A0A3B1CEP7"/>
<dbReference type="Gene3D" id="3.20.20.220">
    <property type="match status" value="1"/>
</dbReference>
<dbReference type="PROSITE" id="PS50970">
    <property type="entry name" value="HCY"/>
    <property type="match status" value="1"/>
</dbReference>
<dbReference type="Pfam" id="PF02574">
    <property type="entry name" value="S-methyl_trans"/>
    <property type="match status" value="1"/>
</dbReference>
<dbReference type="PANTHER" id="PTHR45833:SF2">
    <property type="entry name" value="BIFUNCTIONAL HOMOCYSTEINE S-METHYLTRANSFERASE_5,10-METHYLENETETRAHYDROFOLATE REDUCTASE"/>
    <property type="match status" value="1"/>
</dbReference>
<dbReference type="PANTHER" id="PTHR45833">
    <property type="entry name" value="METHIONINE SYNTHASE"/>
    <property type="match status" value="1"/>
</dbReference>
<dbReference type="EC" id="2.1.1.13" evidence="9"/>
<dbReference type="SUPFAM" id="SSF51730">
    <property type="entry name" value="FAD-linked oxidoreductase"/>
    <property type="match status" value="1"/>
</dbReference>
<dbReference type="Pfam" id="PF02219">
    <property type="entry name" value="MTHFR"/>
    <property type="match status" value="1"/>
</dbReference>
<keyword evidence="6" id="KW-0274">FAD</keyword>
<feature type="domain" description="Hcy-binding" evidence="8">
    <location>
        <begin position="2"/>
        <end position="288"/>
    </location>
</feature>
<dbReference type="SUPFAM" id="SSF82282">
    <property type="entry name" value="Homocysteine S-methyltransferase"/>
    <property type="match status" value="1"/>
</dbReference>
<evidence type="ECO:0000259" key="8">
    <source>
        <dbReference type="PROSITE" id="PS50970"/>
    </source>
</evidence>
<dbReference type="NCBIfam" id="NF006396">
    <property type="entry name" value="PRK08645.1"/>
    <property type="match status" value="1"/>
</dbReference>
<evidence type="ECO:0000313" key="9">
    <source>
        <dbReference type="EMBL" id="VAX25041.1"/>
    </source>
</evidence>
<evidence type="ECO:0000256" key="6">
    <source>
        <dbReference type="ARBA" id="ARBA00022827"/>
    </source>
</evidence>
<protein>
    <submittedName>
        <fullName evidence="9">5-methyltetrahydrofolate--homocysteine methyltransferase</fullName>
        <ecNumber evidence="9">2.1.1.13</ecNumber>
    </submittedName>
</protein>
<dbReference type="GO" id="GO:0005829">
    <property type="term" value="C:cytosol"/>
    <property type="evidence" value="ECO:0007669"/>
    <property type="project" value="TreeGrafter"/>
</dbReference>
<name>A0A3B1CEP7_9ZZZZ</name>
<keyword evidence="7" id="KW-0560">Oxidoreductase</keyword>
<keyword evidence="3 9" id="KW-0489">Methyltransferase</keyword>
<dbReference type="InterPro" id="IPR029041">
    <property type="entry name" value="FAD-linked_oxidoreductase-like"/>
</dbReference>
<dbReference type="UniPathway" id="UPA00193"/>
<proteinExistence type="predicted"/>
<dbReference type="Gene3D" id="3.20.20.330">
    <property type="entry name" value="Homocysteine-binding-like domain"/>
    <property type="match status" value="1"/>
</dbReference>
<dbReference type="GO" id="GO:0032259">
    <property type="term" value="P:methylation"/>
    <property type="evidence" value="ECO:0007669"/>
    <property type="project" value="UniProtKB-KW"/>
</dbReference>
<dbReference type="EMBL" id="UOGA01000288">
    <property type="protein sequence ID" value="VAX25041.1"/>
    <property type="molecule type" value="Genomic_DNA"/>
</dbReference>
<accession>A0A3B1CEP7</accession>
<dbReference type="GO" id="GO:0004489">
    <property type="term" value="F:methylenetetrahydrofolate reductase [NAD(P)H] activity"/>
    <property type="evidence" value="ECO:0007669"/>
    <property type="project" value="InterPro"/>
</dbReference>
<organism evidence="9">
    <name type="scientific">hydrothermal vent metagenome</name>
    <dbReference type="NCBI Taxonomy" id="652676"/>
    <lineage>
        <taxon>unclassified sequences</taxon>
        <taxon>metagenomes</taxon>
        <taxon>ecological metagenomes</taxon>
    </lineage>
</organism>
<dbReference type="InterPro" id="IPR050554">
    <property type="entry name" value="Met_Synthase/Corrinoid"/>
</dbReference>
<evidence type="ECO:0000256" key="7">
    <source>
        <dbReference type="ARBA" id="ARBA00023002"/>
    </source>
</evidence>
<dbReference type="GO" id="GO:0008705">
    <property type="term" value="F:methionine synthase activity"/>
    <property type="evidence" value="ECO:0007669"/>
    <property type="project" value="UniProtKB-EC"/>
</dbReference>
<keyword evidence="4" id="KW-0285">Flavoprotein</keyword>
<keyword evidence="5 9" id="KW-0808">Transferase</keyword>